<dbReference type="EMBL" id="BMNH01000002">
    <property type="protein sequence ID" value="GGO63287.1"/>
    <property type="molecule type" value="Genomic_DNA"/>
</dbReference>
<name>A0A917YSR7_9ACTN</name>
<dbReference type="Proteomes" id="UP000646523">
    <property type="component" value="Unassembled WGS sequence"/>
</dbReference>
<evidence type="ECO:0000313" key="1">
    <source>
        <dbReference type="EMBL" id="GGO63287.1"/>
    </source>
</evidence>
<protein>
    <submittedName>
        <fullName evidence="1">Uncharacterized protein</fullName>
    </submittedName>
</protein>
<reference evidence="1" key="2">
    <citation type="submission" date="2020-09" db="EMBL/GenBank/DDBJ databases">
        <authorList>
            <person name="Sun Q."/>
            <person name="Zhou Y."/>
        </authorList>
    </citation>
    <scope>NUCLEOTIDE SEQUENCE</scope>
    <source>
        <strain evidence="1">CGMCC 4.7368</strain>
    </source>
</reference>
<accession>A0A917YSR7</accession>
<organism evidence="1 2">
    <name type="scientific">Nonomuraea cavernae</name>
    <dbReference type="NCBI Taxonomy" id="2045107"/>
    <lineage>
        <taxon>Bacteria</taxon>
        <taxon>Bacillati</taxon>
        <taxon>Actinomycetota</taxon>
        <taxon>Actinomycetes</taxon>
        <taxon>Streptosporangiales</taxon>
        <taxon>Streptosporangiaceae</taxon>
        <taxon>Nonomuraea</taxon>
    </lineage>
</organism>
<proteinExistence type="predicted"/>
<gene>
    <name evidence="1" type="ORF">GCM10012289_09980</name>
</gene>
<dbReference type="AlphaFoldDB" id="A0A917YSR7"/>
<reference evidence="1" key="1">
    <citation type="journal article" date="2014" name="Int. J. Syst. Evol. Microbiol.">
        <title>Complete genome sequence of Corynebacterium casei LMG S-19264T (=DSM 44701T), isolated from a smear-ripened cheese.</title>
        <authorList>
            <consortium name="US DOE Joint Genome Institute (JGI-PGF)"/>
            <person name="Walter F."/>
            <person name="Albersmeier A."/>
            <person name="Kalinowski J."/>
            <person name="Ruckert C."/>
        </authorList>
    </citation>
    <scope>NUCLEOTIDE SEQUENCE</scope>
    <source>
        <strain evidence="1">CGMCC 4.7368</strain>
    </source>
</reference>
<keyword evidence="2" id="KW-1185">Reference proteome</keyword>
<dbReference type="RefSeq" id="WP_189122770.1">
    <property type="nucleotide sequence ID" value="NZ_BMNH01000002.1"/>
</dbReference>
<sequence length="88" mass="9526">MPRKMTGPEHAEAALDYLAEAKKFAMQADKARACDWKEVYSAQASACALIAAAEFQAADLALKAVATPMADVDPHQVKEWRRVTGAYG</sequence>
<evidence type="ECO:0000313" key="2">
    <source>
        <dbReference type="Proteomes" id="UP000646523"/>
    </source>
</evidence>
<comment type="caution">
    <text evidence="1">The sequence shown here is derived from an EMBL/GenBank/DDBJ whole genome shotgun (WGS) entry which is preliminary data.</text>
</comment>